<dbReference type="PANTHER" id="PTHR47784">
    <property type="entry name" value="STEROL UPTAKE CONTROL PROTEIN 2"/>
    <property type="match status" value="1"/>
</dbReference>
<protein>
    <recommendedName>
        <fullName evidence="3">Zn(2)-C6 fungal-type domain-containing protein</fullName>
    </recommendedName>
</protein>
<sequence length="378" mass="43099">MPSRRAHKKSRLGCLECKKRKVKCTEVRPSCSYCIRSSCLCVYPDPTTKAVVPKTPPDSTSGLSPQTLQSSEEAVDTFDMLDLTLMHHFTAVTALCLFSGEQQTFVWQTDIHLKARTNPILMHGILSVAAIHLAFLEPNNALRYRVRAFHHHDIGIRLFNQQLSDITSTSAHILFHFAIMVVVWAYASPIIAEDELMLDDIFSQLELARGCKTIFMLHWDSIRHTLIGSITSLTPRPTPYEVLLPPAASRAFEHLRVKVTDPIYEPVIVRLEHMFMKAYGEPDDVRTAFAWPCLIDEEVWSRFRAHDTAALFLLAHYAMLLERNEGSWWWISGWSRRILSAVERVLSVSDKEALGWDIFLVYVEENRREFLGASAACV</sequence>
<dbReference type="PROSITE" id="PS00463">
    <property type="entry name" value="ZN2_CY6_FUNGAL_1"/>
    <property type="match status" value="1"/>
</dbReference>
<organism evidence="4 5">
    <name type="scientific">Rhynchosporium agropyri</name>
    <dbReference type="NCBI Taxonomy" id="914238"/>
    <lineage>
        <taxon>Eukaryota</taxon>
        <taxon>Fungi</taxon>
        <taxon>Dikarya</taxon>
        <taxon>Ascomycota</taxon>
        <taxon>Pezizomycotina</taxon>
        <taxon>Leotiomycetes</taxon>
        <taxon>Helotiales</taxon>
        <taxon>Ploettnerulaceae</taxon>
        <taxon>Rhynchosporium</taxon>
    </lineage>
</organism>
<keyword evidence="1" id="KW-0539">Nucleus</keyword>
<dbReference type="AlphaFoldDB" id="A0A1E1KEZ3"/>
<dbReference type="InterPro" id="IPR001138">
    <property type="entry name" value="Zn2Cys6_DnaBD"/>
</dbReference>
<dbReference type="InterPro" id="IPR053157">
    <property type="entry name" value="Sterol_Uptake_Regulator"/>
</dbReference>
<feature type="domain" description="Zn(2)-C6 fungal-type" evidence="3">
    <location>
        <begin position="13"/>
        <end position="43"/>
    </location>
</feature>
<feature type="transmembrane region" description="Helical" evidence="2">
    <location>
        <begin position="173"/>
        <end position="192"/>
    </location>
</feature>
<dbReference type="InterPro" id="IPR036864">
    <property type="entry name" value="Zn2-C6_fun-type_DNA-bd_sf"/>
</dbReference>
<name>A0A1E1KEZ3_9HELO</name>
<dbReference type="GO" id="GO:0008270">
    <property type="term" value="F:zinc ion binding"/>
    <property type="evidence" value="ECO:0007669"/>
    <property type="project" value="InterPro"/>
</dbReference>
<dbReference type="CDD" id="cd00067">
    <property type="entry name" value="GAL4"/>
    <property type="match status" value="1"/>
</dbReference>
<reference evidence="5" key="1">
    <citation type="submission" date="2016-03" db="EMBL/GenBank/DDBJ databases">
        <authorList>
            <person name="Guldener U."/>
        </authorList>
    </citation>
    <scope>NUCLEOTIDE SEQUENCE [LARGE SCALE GENOMIC DNA]</scope>
    <source>
        <strain evidence="5">04CH-RAC-A.6.1</strain>
    </source>
</reference>
<dbReference type="EMBL" id="FJUX01000027">
    <property type="protein sequence ID" value="CZS96571.1"/>
    <property type="molecule type" value="Genomic_DNA"/>
</dbReference>
<evidence type="ECO:0000256" key="1">
    <source>
        <dbReference type="ARBA" id="ARBA00023242"/>
    </source>
</evidence>
<evidence type="ECO:0000259" key="3">
    <source>
        <dbReference type="PROSITE" id="PS50048"/>
    </source>
</evidence>
<proteinExistence type="predicted"/>
<dbReference type="Pfam" id="PF00172">
    <property type="entry name" value="Zn_clus"/>
    <property type="match status" value="1"/>
</dbReference>
<keyword evidence="2" id="KW-0812">Transmembrane</keyword>
<dbReference type="OrthoDB" id="5386330at2759"/>
<keyword evidence="2" id="KW-1133">Transmembrane helix</keyword>
<dbReference type="Gene3D" id="4.10.240.10">
    <property type="entry name" value="Zn(2)-C6 fungal-type DNA-binding domain"/>
    <property type="match status" value="1"/>
</dbReference>
<accession>A0A1E1KEZ3</accession>
<dbReference type="PANTHER" id="PTHR47784:SF5">
    <property type="entry name" value="STEROL UPTAKE CONTROL PROTEIN 2"/>
    <property type="match status" value="1"/>
</dbReference>
<evidence type="ECO:0000313" key="4">
    <source>
        <dbReference type="EMBL" id="CZS96571.1"/>
    </source>
</evidence>
<evidence type="ECO:0000313" key="5">
    <source>
        <dbReference type="Proteomes" id="UP000178912"/>
    </source>
</evidence>
<keyword evidence="2" id="KW-0472">Membrane</keyword>
<dbReference type="SUPFAM" id="SSF57701">
    <property type="entry name" value="Zn2/Cys6 DNA-binding domain"/>
    <property type="match status" value="1"/>
</dbReference>
<evidence type="ECO:0000256" key="2">
    <source>
        <dbReference type="SAM" id="Phobius"/>
    </source>
</evidence>
<gene>
    <name evidence="4" type="ORF">RAG0_05842</name>
</gene>
<dbReference type="SMART" id="SM00066">
    <property type="entry name" value="GAL4"/>
    <property type="match status" value="1"/>
</dbReference>
<dbReference type="InterPro" id="IPR021858">
    <property type="entry name" value="Fun_TF"/>
</dbReference>
<dbReference type="Pfam" id="PF11951">
    <property type="entry name" value="Fungal_trans_2"/>
    <property type="match status" value="1"/>
</dbReference>
<keyword evidence="5" id="KW-1185">Reference proteome</keyword>
<dbReference type="Proteomes" id="UP000178912">
    <property type="component" value="Unassembled WGS sequence"/>
</dbReference>
<dbReference type="GO" id="GO:0001228">
    <property type="term" value="F:DNA-binding transcription activator activity, RNA polymerase II-specific"/>
    <property type="evidence" value="ECO:0007669"/>
    <property type="project" value="TreeGrafter"/>
</dbReference>
<dbReference type="PROSITE" id="PS50048">
    <property type="entry name" value="ZN2_CY6_FUNGAL_2"/>
    <property type="match status" value="1"/>
</dbReference>